<dbReference type="PANTHER" id="PTHR37814">
    <property type="entry name" value="CONSERVED MEMBRANE PROTEIN"/>
    <property type="match status" value="1"/>
</dbReference>
<accession>A0A0U1KWB5</accession>
<keyword evidence="3" id="KW-1185">Reference proteome</keyword>
<keyword evidence="1" id="KW-0472">Membrane</keyword>
<feature type="transmembrane region" description="Helical" evidence="1">
    <location>
        <begin position="9"/>
        <end position="29"/>
    </location>
</feature>
<feature type="transmembrane region" description="Helical" evidence="1">
    <location>
        <begin position="339"/>
        <end position="357"/>
    </location>
</feature>
<protein>
    <submittedName>
        <fullName evidence="2">Membrane protein, putative</fullName>
    </submittedName>
</protein>
<dbReference type="PANTHER" id="PTHR37814:SF1">
    <property type="entry name" value="MEMBRANE PROTEIN"/>
    <property type="match status" value="1"/>
</dbReference>
<feature type="transmembrane region" description="Helical" evidence="1">
    <location>
        <begin position="313"/>
        <end position="333"/>
    </location>
</feature>
<evidence type="ECO:0000313" key="2">
    <source>
        <dbReference type="EMBL" id="CQR71728.1"/>
    </source>
</evidence>
<feature type="transmembrane region" description="Helical" evidence="1">
    <location>
        <begin position="49"/>
        <end position="70"/>
    </location>
</feature>
<reference evidence="3" key="1">
    <citation type="submission" date="2015-03" db="EMBL/GenBank/DDBJ databases">
        <authorList>
            <person name="Nijsse Bart"/>
        </authorList>
    </citation>
    <scope>NUCLEOTIDE SEQUENCE [LARGE SCALE GENOMIC DNA]</scope>
</reference>
<evidence type="ECO:0000256" key="1">
    <source>
        <dbReference type="SAM" id="Phobius"/>
    </source>
</evidence>
<dbReference type="Proteomes" id="UP000049855">
    <property type="component" value="Unassembled WGS sequence"/>
</dbReference>
<organism evidence="2 3">
    <name type="scientific">Sporomusa ovata</name>
    <dbReference type="NCBI Taxonomy" id="2378"/>
    <lineage>
        <taxon>Bacteria</taxon>
        <taxon>Bacillati</taxon>
        <taxon>Bacillota</taxon>
        <taxon>Negativicutes</taxon>
        <taxon>Selenomonadales</taxon>
        <taxon>Sporomusaceae</taxon>
        <taxon>Sporomusa</taxon>
    </lineage>
</organism>
<dbReference type="AlphaFoldDB" id="A0A0U1KWB5"/>
<proteinExistence type="predicted"/>
<gene>
    <name evidence="2" type="ORF">SpAn4DRAFT_3594</name>
</gene>
<keyword evidence="1" id="KW-0812">Transmembrane</keyword>
<feature type="transmembrane region" description="Helical" evidence="1">
    <location>
        <begin position="91"/>
        <end position="115"/>
    </location>
</feature>
<feature type="transmembrane region" description="Helical" evidence="1">
    <location>
        <begin position="198"/>
        <end position="218"/>
    </location>
</feature>
<dbReference type="EMBL" id="CTRP01000005">
    <property type="protein sequence ID" value="CQR71728.1"/>
    <property type="molecule type" value="Genomic_DNA"/>
</dbReference>
<feature type="transmembrane region" description="Helical" evidence="1">
    <location>
        <begin position="230"/>
        <end position="256"/>
    </location>
</feature>
<sequence length="381" mass="41546">MEKNNNKVSVWRVIIMGGALIGLLIGSGFTTGQEIMQYFVAFGTGGYAAIIMMFVLFVYVGISFVTVGAEQKFEEPKNIYQYYCGKYIGTFFDYFSVIFIFMSFWVMVAGAGAVFNQQYGVPTWVGGSALGAITLLTLYFGFSRLVDIIGPIGPFVSVLAILLGISGIMMNPGGLATFAAQVPALVEEGNVLQASTNWFMACASYVGFCMMWLAVFMTNMGAKANSKKEAIYGSIFGISLYSLAALLMMLGLSANLGEVAGAAIPTLILAKKITPALAVIYTIIVFTQIYTTAGPLLWTPVKRFAPDEKSNRYHILLVILGVIGIIIGLNVPFAKLLNVVYVINGYVGFLMFFLMVITDVRTRIFKNYIPRIVTELKNVAK</sequence>
<evidence type="ECO:0000313" key="3">
    <source>
        <dbReference type="Proteomes" id="UP000049855"/>
    </source>
</evidence>
<feature type="transmembrane region" description="Helical" evidence="1">
    <location>
        <begin position="276"/>
        <end position="301"/>
    </location>
</feature>
<dbReference type="InterPro" id="IPR038728">
    <property type="entry name" value="YkvI-like"/>
</dbReference>
<feature type="transmembrane region" description="Helical" evidence="1">
    <location>
        <begin position="121"/>
        <end position="142"/>
    </location>
</feature>
<name>A0A0U1KWB5_9FIRM</name>
<feature type="transmembrane region" description="Helical" evidence="1">
    <location>
        <begin position="154"/>
        <end position="178"/>
    </location>
</feature>
<keyword evidence="1" id="KW-1133">Transmembrane helix</keyword>
<dbReference type="RefSeq" id="WP_021168811.1">
    <property type="nucleotide sequence ID" value="NZ_CTRP01000005.1"/>
</dbReference>